<dbReference type="EC" id="4.1.1.75" evidence="9"/>
<dbReference type="PANTHER" id="PTHR18968">
    <property type="entry name" value="THIAMINE PYROPHOSPHATE ENZYMES"/>
    <property type="match status" value="1"/>
</dbReference>
<comment type="similarity">
    <text evidence="2 5">Belongs to the TPP enzyme family.</text>
</comment>
<dbReference type="InterPro" id="IPR029035">
    <property type="entry name" value="DHS-like_NAD/FAD-binding_dom"/>
</dbReference>
<dbReference type="InterPro" id="IPR012000">
    <property type="entry name" value="Thiamin_PyroP_enz_cen_dom"/>
</dbReference>
<keyword evidence="4 5" id="KW-0786">Thiamine pyrophosphate</keyword>
<dbReference type="PANTHER" id="PTHR18968:SF13">
    <property type="entry name" value="ACETOLACTATE SYNTHASE CATALYTIC SUBUNIT, MITOCHONDRIAL"/>
    <property type="match status" value="1"/>
</dbReference>
<dbReference type="RefSeq" id="WP_379139721.1">
    <property type="nucleotide sequence ID" value="NZ_JBHUEN010000006.1"/>
</dbReference>
<dbReference type="Pfam" id="PF02776">
    <property type="entry name" value="TPP_enzyme_N"/>
    <property type="match status" value="1"/>
</dbReference>
<dbReference type="Gene3D" id="3.40.50.1220">
    <property type="entry name" value="TPP-binding domain"/>
    <property type="match status" value="1"/>
</dbReference>
<proteinExistence type="inferred from homology"/>
<evidence type="ECO:0000313" key="10">
    <source>
        <dbReference type="Proteomes" id="UP001597213"/>
    </source>
</evidence>
<evidence type="ECO:0000256" key="3">
    <source>
        <dbReference type="ARBA" id="ARBA00022679"/>
    </source>
</evidence>
<dbReference type="EMBL" id="JBHUEN010000006">
    <property type="protein sequence ID" value="MFD1880496.1"/>
    <property type="molecule type" value="Genomic_DNA"/>
</dbReference>
<evidence type="ECO:0000259" key="7">
    <source>
        <dbReference type="Pfam" id="PF02775"/>
    </source>
</evidence>
<dbReference type="SUPFAM" id="SSF52467">
    <property type="entry name" value="DHS-like NAD/FAD-binding domain"/>
    <property type="match status" value="1"/>
</dbReference>
<dbReference type="InterPro" id="IPR012001">
    <property type="entry name" value="Thiamin_PyroP_enz_TPP-bd_dom"/>
</dbReference>
<dbReference type="SUPFAM" id="SSF52518">
    <property type="entry name" value="Thiamin diphosphate-binding fold (THDP-binding)"/>
    <property type="match status" value="2"/>
</dbReference>
<name>A0ABW4R2N9_9RHOB</name>
<dbReference type="CDD" id="cd00568">
    <property type="entry name" value="TPP_enzymes"/>
    <property type="match status" value="1"/>
</dbReference>
<evidence type="ECO:0000256" key="4">
    <source>
        <dbReference type="ARBA" id="ARBA00023052"/>
    </source>
</evidence>
<dbReference type="NCBIfam" id="NF005712">
    <property type="entry name" value="PRK07524.1"/>
    <property type="match status" value="1"/>
</dbReference>
<comment type="caution">
    <text evidence="9">The sequence shown here is derived from an EMBL/GenBank/DDBJ whole genome shotgun (WGS) entry which is preliminary data.</text>
</comment>
<dbReference type="InterPro" id="IPR000399">
    <property type="entry name" value="TPP-bd_CS"/>
</dbReference>
<evidence type="ECO:0000256" key="5">
    <source>
        <dbReference type="RuleBase" id="RU362132"/>
    </source>
</evidence>
<evidence type="ECO:0000259" key="8">
    <source>
        <dbReference type="Pfam" id="PF02776"/>
    </source>
</evidence>
<evidence type="ECO:0000259" key="6">
    <source>
        <dbReference type="Pfam" id="PF00205"/>
    </source>
</evidence>
<evidence type="ECO:0000256" key="1">
    <source>
        <dbReference type="ARBA" id="ARBA00001964"/>
    </source>
</evidence>
<dbReference type="GO" id="GO:0047435">
    <property type="term" value="F:5-guanidino-2-oxopentanoate decarboxylase activity"/>
    <property type="evidence" value="ECO:0007669"/>
    <property type="project" value="UniProtKB-EC"/>
</dbReference>
<keyword evidence="3" id="KW-0808">Transferase</keyword>
<organism evidence="9 10">
    <name type="scientific">Paracoccus pacificus</name>
    <dbReference type="NCBI Taxonomy" id="1463598"/>
    <lineage>
        <taxon>Bacteria</taxon>
        <taxon>Pseudomonadati</taxon>
        <taxon>Pseudomonadota</taxon>
        <taxon>Alphaproteobacteria</taxon>
        <taxon>Rhodobacterales</taxon>
        <taxon>Paracoccaceae</taxon>
        <taxon>Paracoccus</taxon>
    </lineage>
</organism>
<feature type="domain" description="Thiamine pyrophosphate enzyme N-terminal TPP-binding" evidence="8">
    <location>
        <begin position="3"/>
        <end position="119"/>
    </location>
</feature>
<sequence>MTTTGEHLMHLLRARGVEVVFGIPGVHTIEMYRGLENSGIRHITPRHEQGAGFMADGYARATGKPGVALIISGPGMTNIMTAMGQAYADSIPMLVISAVNAHGRMGSGEGWLHELPNQQATVSGVAAFSRTINRPEELGPALDQAFAVFEGGRPRPVHLEIPLNVVLMPAAGPVEAPSPLAPPAPSPDVLDQAAGLLSDAARPVILAGGGAHGPVRELAEMLDAPVVMTTNGRGLLAHDHPLAVPLSATRPSVRALVADADVVLALGTEIGPTDYDFDEDGGFRIPGTLIRCDIDPTMIRRGPRAALGLVGDARAAAKGLILRLGHRRVGDGAARAEAARAGADLTDAIRRDLVILDALRDALADCVMVGDSTQLTYSGNIGYAPDRPRSYWSSATGFGTLGYALPAAIGASIGTPDRSVLSLCGDGGLQFTLPELASATEAGARVILILHDNSGYGEIKTHMANAGVAPIGVDLYTPNLAAIARANGWRVAEPQTLDELIDAAVTAAGHDGPTMIRITDRLRGSVPLT</sequence>
<reference evidence="10" key="1">
    <citation type="journal article" date="2019" name="Int. J. Syst. Evol. Microbiol.">
        <title>The Global Catalogue of Microorganisms (GCM) 10K type strain sequencing project: providing services to taxonomists for standard genome sequencing and annotation.</title>
        <authorList>
            <consortium name="The Broad Institute Genomics Platform"/>
            <consortium name="The Broad Institute Genome Sequencing Center for Infectious Disease"/>
            <person name="Wu L."/>
            <person name="Ma J."/>
        </authorList>
    </citation>
    <scope>NUCLEOTIDE SEQUENCE [LARGE SCALE GENOMIC DNA]</scope>
    <source>
        <strain evidence="10">CCUG 56029</strain>
    </source>
</reference>
<dbReference type="InterPro" id="IPR029061">
    <property type="entry name" value="THDP-binding"/>
</dbReference>
<dbReference type="Pfam" id="PF00205">
    <property type="entry name" value="TPP_enzyme_M"/>
    <property type="match status" value="1"/>
</dbReference>
<keyword evidence="9" id="KW-0456">Lyase</keyword>
<dbReference type="InterPro" id="IPR011766">
    <property type="entry name" value="TPP_enzyme_TPP-bd"/>
</dbReference>
<keyword evidence="10" id="KW-1185">Reference proteome</keyword>
<dbReference type="Gene3D" id="3.40.50.970">
    <property type="match status" value="2"/>
</dbReference>
<accession>A0ABW4R2N9</accession>
<comment type="cofactor">
    <cofactor evidence="1">
        <name>thiamine diphosphate</name>
        <dbReference type="ChEBI" id="CHEBI:58937"/>
    </cofactor>
</comment>
<dbReference type="InterPro" id="IPR045229">
    <property type="entry name" value="TPP_enz"/>
</dbReference>
<feature type="domain" description="Thiamine pyrophosphate enzyme TPP-binding" evidence="7">
    <location>
        <begin position="383"/>
        <end position="517"/>
    </location>
</feature>
<feature type="domain" description="Thiamine pyrophosphate enzyme central" evidence="6">
    <location>
        <begin position="190"/>
        <end position="319"/>
    </location>
</feature>
<dbReference type="Proteomes" id="UP001597213">
    <property type="component" value="Unassembled WGS sequence"/>
</dbReference>
<dbReference type="PROSITE" id="PS00187">
    <property type="entry name" value="TPP_ENZYMES"/>
    <property type="match status" value="1"/>
</dbReference>
<gene>
    <name evidence="9" type="ORF">ACFSCT_02055</name>
</gene>
<dbReference type="Pfam" id="PF02775">
    <property type="entry name" value="TPP_enzyme_C"/>
    <property type="match status" value="1"/>
</dbReference>
<evidence type="ECO:0000313" key="9">
    <source>
        <dbReference type="EMBL" id="MFD1880496.1"/>
    </source>
</evidence>
<evidence type="ECO:0000256" key="2">
    <source>
        <dbReference type="ARBA" id="ARBA00007812"/>
    </source>
</evidence>
<dbReference type="CDD" id="cd07035">
    <property type="entry name" value="TPP_PYR_POX_like"/>
    <property type="match status" value="1"/>
</dbReference>
<protein>
    <submittedName>
        <fullName evidence="9">5-guanidino-2-oxopentanoate decarboxylase</fullName>
        <ecNumber evidence="9">4.1.1.75</ecNumber>
    </submittedName>
</protein>